<dbReference type="Gene3D" id="3.30.930.10">
    <property type="entry name" value="Bira Bifunctional Protein, Domain 2"/>
    <property type="match status" value="1"/>
</dbReference>
<keyword evidence="6 12" id="KW-0547">Nucleotide-binding</keyword>
<evidence type="ECO:0000256" key="10">
    <source>
        <dbReference type="ARBA" id="ARBA00022917"/>
    </source>
</evidence>
<name>A0AAP6Y491_9GAMM</name>
<dbReference type="InterPro" id="IPR018164">
    <property type="entry name" value="Ala-tRNA-synth_IIc_N"/>
</dbReference>
<evidence type="ECO:0000256" key="6">
    <source>
        <dbReference type="ARBA" id="ARBA00022741"/>
    </source>
</evidence>
<evidence type="ECO:0000256" key="3">
    <source>
        <dbReference type="ARBA" id="ARBA00022555"/>
    </source>
</evidence>
<dbReference type="PANTHER" id="PTHR11777">
    <property type="entry name" value="ALANYL-TRNA SYNTHETASE"/>
    <property type="match status" value="1"/>
</dbReference>
<dbReference type="GO" id="GO:0005524">
    <property type="term" value="F:ATP binding"/>
    <property type="evidence" value="ECO:0007669"/>
    <property type="project" value="UniProtKB-UniRule"/>
</dbReference>
<evidence type="ECO:0000256" key="12">
    <source>
        <dbReference type="HAMAP-Rule" id="MF_00036"/>
    </source>
</evidence>
<dbReference type="Pfam" id="PF02272">
    <property type="entry name" value="DHHA1"/>
    <property type="match status" value="1"/>
</dbReference>
<dbReference type="GO" id="GO:0006419">
    <property type="term" value="P:alanyl-tRNA aminoacylation"/>
    <property type="evidence" value="ECO:0007669"/>
    <property type="project" value="UniProtKB-UniRule"/>
</dbReference>
<keyword evidence="9 12" id="KW-0694">RNA-binding</keyword>
<dbReference type="SUPFAM" id="SSF55681">
    <property type="entry name" value="Class II aaRS and biotin synthetases"/>
    <property type="match status" value="1"/>
</dbReference>
<dbReference type="InterPro" id="IPR045864">
    <property type="entry name" value="aa-tRNA-synth_II/BPL/LPL"/>
</dbReference>
<sequence>MQHMTTAQIRQQFLDFFASKQHQIVPSSSLIPGNDATLLFNNAGMVQFKDVFLGAESRPYTRATSSQRCVRAGGKHNDLENVGYTARHHTFFEMLGNFSFGDYFKQDAIKFAWEFLTEVVSLPKEKLLVTIYHDDEEAFGYWANEIGLPEDRIIRIATSDNFWSMGDTGPCGPCSEIFYDHGEHIWGGPPGSPEEDGDRFIEIWNLVFMQYNRQSDGTMLPLPKQSVDTGMGLERISAILQGVHSNYEIDLFQGLIAAAASVTNAQDMDDKSLRVVADHIRSCAFLISDGVMPSNEGRGYVLRRIIRRAVRHGNKLGAQGSFFYKLVAALIEQMGQAYPELAKQQEIIEKVLRIEEEQFGKTLERGLAILEESLSDLKGDIIPGDLVFKLYDTYGFPADLTADVARERQMTIDHQGFEECMAVQRKTAQQAGKFGADYNDQLKSDKHTDFKGYDSTHYSATVIEIFAGGEAVQLLEDGQQGIVVLDRTPFYAESGGQTGDTGTITVAGGEFNVTNTTKLGNAFAHHGTVQGRIGVNDKVDATIDDTRRDSIKKNHTATHILHEALRQLLGDHVGQKGSLVQPDRLRFDFSHFEAVTKDELREIERVVNDEIRRNFALNTELMAIDDAKAKGAMALFGEKYDDEVRVVTIGDYSIELCGGTHVERAGDIGLFKIVSESGIAAGVRRIEAVTGADAVAYVSEQEQQLSDVAALVKGDSASVLEKVTALLEKSKGLEKQIAQLSDKLASAAGASLLDSIVEINGVKLLVANVEGTESKALRGMVDDLKNKIGSGVIALGVASGDKVSLIAGVTKDLTGKVKAGELVNHMAGQVGGKGGGRPDMAQAGGSEPQNLAAALDSVTAWLTERT</sequence>
<dbReference type="HAMAP" id="MF_00036_B">
    <property type="entry name" value="Ala_tRNA_synth_B"/>
    <property type="match status" value="1"/>
</dbReference>
<keyword evidence="8 12" id="KW-0067">ATP-binding</keyword>
<comment type="similarity">
    <text evidence="2 12">Belongs to the class-II aminoacyl-tRNA synthetase family.</text>
</comment>
<evidence type="ECO:0000256" key="5">
    <source>
        <dbReference type="ARBA" id="ARBA00022723"/>
    </source>
</evidence>
<evidence type="ECO:0000256" key="7">
    <source>
        <dbReference type="ARBA" id="ARBA00022833"/>
    </source>
</evidence>
<dbReference type="FunFam" id="2.40.30.130:FF:000001">
    <property type="entry name" value="Alanine--tRNA ligase"/>
    <property type="match status" value="1"/>
</dbReference>
<comment type="domain">
    <text evidence="12">Consists of three domains; the N-terminal catalytic domain, the editing domain and the C-terminal C-Ala domain. The editing domain removes incorrectly charged amino acids, while the C-Ala domain, along with tRNA(Ala), serves as a bridge to cooperatively bring together the editing and aminoacylation centers thus stimulating deacylation of misacylated tRNAs.</text>
</comment>
<keyword evidence="7 12" id="KW-0862">Zinc</keyword>
<dbReference type="PRINTS" id="PR00980">
    <property type="entry name" value="TRNASYNTHALA"/>
</dbReference>
<evidence type="ECO:0000256" key="11">
    <source>
        <dbReference type="ARBA" id="ARBA00023146"/>
    </source>
</evidence>
<dbReference type="GO" id="GO:0002161">
    <property type="term" value="F:aminoacyl-tRNA deacylase activity"/>
    <property type="evidence" value="ECO:0007669"/>
    <property type="project" value="TreeGrafter"/>
</dbReference>
<dbReference type="CDD" id="cd00673">
    <property type="entry name" value="AlaRS_core"/>
    <property type="match status" value="1"/>
</dbReference>
<feature type="binding site" evidence="12">
    <location>
        <position position="657"/>
    </location>
    <ligand>
        <name>Zn(2+)</name>
        <dbReference type="ChEBI" id="CHEBI:29105"/>
    </ligand>
</feature>
<dbReference type="InterPro" id="IPR018162">
    <property type="entry name" value="Ala-tRNA-ligase_IIc_anticod-bd"/>
</dbReference>
<accession>A0AAP6Y491</accession>
<dbReference type="FunFam" id="3.30.54.20:FF:000001">
    <property type="entry name" value="Alanine--tRNA ligase"/>
    <property type="match status" value="1"/>
</dbReference>
<evidence type="ECO:0000256" key="8">
    <source>
        <dbReference type="ARBA" id="ARBA00022840"/>
    </source>
</evidence>
<dbReference type="FunFam" id="3.10.310.40:FF:000001">
    <property type="entry name" value="Alanine--tRNA ligase"/>
    <property type="match status" value="1"/>
</dbReference>
<dbReference type="InterPro" id="IPR018165">
    <property type="entry name" value="Ala-tRNA-synth_IIc_core"/>
</dbReference>
<dbReference type="InterPro" id="IPR018163">
    <property type="entry name" value="Thr/Ala-tRNA-synth_IIc_edit"/>
</dbReference>
<dbReference type="FunFam" id="3.30.930.10:FF:000004">
    <property type="entry name" value="Alanine--tRNA ligase"/>
    <property type="match status" value="1"/>
</dbReference>
<dbReference type="InterPro" id="IPR003156">
    <property type="entry name" value="DHHA1_dom"/>
</dbReference>
<dbReference type="NCBIfam" id="TIGR00344">
    <property type="entry name" value="alaS"/>
    <property type="match status" value="1"/>
</dbReference>
<dbReference type="Gene3D" id="3.30.54.20">
    <property type="match status" value="1"/>
</dbReference>
<feature type="binding site" evidence="12">
    <location>
        <position position="559"/>
    </location>
    <ligand>
        <name>Zn(2+)</name>
        <dbReference type="ChEBI" id="CHEBI:29105"/>
    </ligand>
</feature>
<keyword evidence="4 12" id="KW-0436">Ligase</keyword>
<dbReference type="SUPFAM" id="SSF50447">
    <property type="entry name" value="Translation proteins"/>
    <property type="match status" value="1"/>
</dbReference>
<dbReference type="Pfam" id="PF07973">
    <property type="entry name" value="tRNA_SAD"/>
    <property type="match status" value="1"/>
</dbReference>
<evidence type="ECO:0000256" key="9">
    <source>
        <dbReference type="ARBA" id="ARBA00022884"/>
    </source>
</evidence>
<dbReference type="GO" id="GO:0005829">
    <property type="term" value="C:cytosol"/>
    <property type="evidence" value="ECO:0007669"/>
    <property type="project" value="TreeGrafter"/>
</dbReference>
<evidence type="ECO:0000256" key="2">
    <source>
        <dbReference type="ARBA" id="ARBA00008226"/>
    </source>
</evidence>
<comment type="subcellular location">
    <subcellularLocation>
        <location evidence="1 12">Cytoplasm</location>
    </subcellularLocation>
</comment>
<comment type="function">
    <text evidence="12">Catalyzes the attachment of alanine to tRNA(Ala) in a two-step reaction: alanine is first activated by ATP to form Ala-AMP and then transferred to the acceptor end of tRNA(Ala). Also edits incorrectly charged Ser-tRNA(Ala) and Gly-tRNA(Ala) via its editing domain.</text>
</comment>
<dbReference type="SUPFAM" id="SSF101353">
    <property type="entry name" value="Putative anticodon-binding domain of alanyl-tRNA synthetase (AlaRS)"/>
    <property type="match status" value="1"/>
</dbReference>
<dbReference type="InterPro" id="IPR002318">
    <property type="entry name" value="Ala-tRNA-lgiase_IIc"/>
</dbReference>
<gene>
    <name evidence="12 14" type="primary">alaS</name>
    <name evidence="14" type="ORF">HHE94_08960</name>
</gene>
<reference evidence="14 15" key="1">
    <citation type="submission" date="2020-04" db="EMBL/GenBank/DDBJ databases">
        <title>Genome sequencing and assembly of Pseudoalteromonas arctica.</title>
        <authorList>
            <person name="Cook G.M."/>
        </authorList>
    </citation>
    <scope>NUCLEOTIDE SEQUENCE [LARGE SCALE GENOMIC DNA]</scope>
    <source>
        <strain evidence="14 15">NEC-BIFX-2020_001</strain>
    </source>
</reference>
<feature type="binding site" evidence="12">
    <location>
        <position position="661"/>
    </location>
    <ligand>
        <name>Zn(2+)</name>
        <dbReference type="ChEBI" id="CHEBI:29105"/>
    </ligand>
</feature>
<dbReference type="EMBL" id="JABBYB010000005">
    <property type="protein sequence ID" value="NMP02845.1"/>
    <property type="molecule type" value="Genomic_DNA"/>
</dbReference>
<comment type="cofactor">
    <cofactor evidence="12">
        <name>Zn(2+)</name>
        <dbReference type="ChEBI" id="CHEBI:29105"/>
    </cofactor>
    <text evidence="12">Binds 1 zinc ion per subunit.</text>
</comment>
<dbReference type="SMART" id="SM00863">
    <property type="entry name" value="tRNA_SAD"/>
    <property type="match status" value="1"/>
</dbReference>
<dbReference type="PANTHER" id="PTHR11777:SF9">
    <property type="entry name" value="ALANINE--TRNA LIGASE, CYTOPLASMIC"/>
    <property type="match status" value="1"/>
</dbReference>
<dbReference type="Pfam" id="PF01411">
    <property type="entry name" value="tRNA-synt_2c"/>
    <property type="match status" value="1"/>
</dbReference>
<evidence type="ECO:0000259" key="13">
    <source>
        <dbReference type="PROSITE" id="PS50860"/>
    </source>
</evidence>
<keyword evidence="12" id="KW-0963">Cytoplasm</keyword>
<dbReference type="GO" id="GO:0045892">
    <property type="term" value="P:negative regulation of DNA-templated transcription"/>
    <property type="evidence" value="ECO:0007669"/>
    <property type="project" value="TreeGrafter"/>
</dbReference>
<dbReference type="GO" id="GO:0008270">
    <property type="term" value="F:zinc ion binding"/>
    <property type="evidence" value="ECO:0007669"/>
    <property type="project" value="UniProtKB-UniRule"/>
</dbReference>
<dbReference type="EC" id="6.1.1.7" evidence="12"/>
<keyword evidence="5 12" id="KW-0479">Metal-binding</keyword>
<dbReference type="Gene3D" id="6.10.250.550">
    <property type="match status" value="1"/>
</dbReference>
<organism evidence="14 15">
    <name type="scientific">Pseudoalteromonas arctica</name>
    <dbReference type="NCBI Taxonomy" id="394751"/>
    <lineage>
        <taxon>Bacteria</taxon>
        <taxon>Pseudomonadati</taxon>
        <taxon>Pseudomonadota</taxon>
        <taxon>Gammaproteobacteria</taxon>
        <taxon>Alteromonadales</taxon>
        <taxon>Pseudoalteromonadaceae</taxon>
        <taxon>Pseudoalteromonas</taxon>
    </lineage>
</organism>
<dbReference type="FunFam" id="3.30.980.10:FF:000004">
    <property type="entry name" value="Alanine--tRNA ligase, cytoplasmic"/>
    <property type="match status" value="1"/>
</dbReference>
<dbReference type="InterPro" id="IPR023033">
    <property type="entry name" value="Ala_tRNA_ligase_euk/bac"/>
</dbReference>
<keyword evidence="11 12" id="KW-0030">Aminoacyl-tRNA synthetase</keyword>
<evidence type="ECO:0000256" key="4">
    <source>
        <dbReference type="ARBA" id="ARBA00022598"/>
    </source>
</evidence>
<evidence type="ECO:0000256" key="1">
    <source>
        <dbReference type="ARBA" id="ARBA00004496"/>
    </source>
</evidence>
<evidence type="ECO:0000313" key="15">
    <source>
        <dbReference type="Proteomes" id="UP000549590"/>
    </source>
</evidence>
<dbReference type="InterPro" id="IPR009000">
    <property type="entry name" value="Transl_B-barrel_sf"/>
</dbReference>
<comment type="caution">
    <text evidence="14">The sequence shown here is derived from an EMBL/GenBank/DDBJ whole genome shotgun (WGS) entry which is preliminary data.</text>
</comment>
<dbReference type="GO" id="GO:0000049">
    <property type="term" value="F:tRNA binding"/>
    <property type="evidence" value="ECO:0007669"/>
    <property type="project" value="UniProtKB-KW"/>
</dbReference>
<dbReference type="InterPro" id="IPR050058">
    <property type="entry name" value="Ala-tRNA_ligase"/>
</dbReference>
<dbReference type="Gene3D" id="3.10.310.40">
    <property type="match status" value="1"/>
</dbReference>
<dbReference type="RefSeq" id="WP_121954070.1">
    <property type="nucleotide sequence ID" value="NZ_JABBYB010000005.1"/>
</dbReference>
<dbReference type="AlphaFoldDB" id="A0AAP6Y491"/>
<keyword evidence="10 12" id="KW-0648">Protein biosynthesis</keyword>
<feature type="domain" description="Alanyl-transfer RNA synthetases family profile" evidence="13">
    <location>
        <begin position="4"/>
        <end position="700"/>
    </location>
</feature>
<dbReference type="PROSITE" id="PS50860">
    <property type="entry name" value="AA_TRNA_LIGASE_II_ALA"/>
    <property type="match status" value="1"/>
</dbReference>
<keyword evidence="3 12" id="KW-0820">tRNA-binding</keyword>
<dbReference type="InterPro" id="IPR012947">
    <property type="entry name" value="tRNA_SAD"/>
</dbReference>
<feature type="binding site" evidence="12">
    <location>
        <position position="555"/>
    </location>
    <ligand>
        <name>Zn(2+)</name>
        <dbReference type="ChEBI" id="CHEBI:29105"/>
    </ligand>
</feature>
<protein>
    <recommendedName>
        <fullName evidence="12">Alanine--tRNA ligase</fullName>
        <ecNumber evidence="12">6.1.1.7</ecNumber>
    </recommendedName>
    <alternativeName>
        <fullName evidence="12">Alanyl-tRNA synthetase</fullName>
        <shortName evidence="12">AlaRS</shortName>
    </alternativeName>
</protein>
<dbReference type="Proteomes" id="UP000549590">
    <property type="component" value="Unassembled WGS sequence"/>
</dbReference>
<dbReference type="Gene3D" id="2.40.30.130">
    <property type="match status" value="1"/>
</dbReference>
<dbReference type="Gene3D" id="3.30.980.10">
    <property type="entry name" value="Threonyl-trna Synthetase, Chain A, domain 2"/>
    <property type="match status" value="1"/>
</dbReference>
<dbReference type="SUPFAM" id="SSF55186">
    <property type="entry name" value="ThrRS/AlaRS common domain"/>
    <property type="match status" value="1"/>
</dbReference>
<proteinExistence type="inferred from homology"/>
<comment type="catalytic activity">
    <reaction evidence="12">
        <text>tRNA(Ala) + L-alanine + ATP = L-alanyl-tRNA(Ala) + AMP + diphosphate</text>
        <dbReference type="Rhea" id="RHEA:12540"/>
        <dbReference type="Rhea" id="RHEA-COMP:9657"/>
        <dbReference type="Rhea" id="RHEA-COMP:9923"/>
        <dbReference type="ChEBI" id="CHEBI:30616"/>
        <dbReference type="ChEBI" id="CHEBI:33019"/>
        <dbReference type="ChEBI" id="CHEBI:57972"/>
        <dbReference type="ChEBI" id="CHEBI:78442"/>
        <dbReference type="ChEBI" id="CHEBI:78497"/>
        <dbReference type="ChEBI" id="CHEBI:456215"/>
        <dbReference type="EC" id="6.1.1.7"/>
    </reaction>
</comment>
<evidence type="ECO:0000313" key="14">
    <source>
        <dbReference type="EMBL" id="NMP02845.1"/>
    </source>
</evidence>
<dbReference type="GO" id="GO:0004813">
    <property type="term" value="F:alanine-tRNA ligase activity"/>
    <property type="evidence" value="ECO:0007669"/>
    <property type="project" value="UniProtKB-UniRule"/>
</dbReference>